<dbReference type="AlphaFoldDB" id="A0A0D1ECJ3"/>
<keyword evidence="2" id="KW-0812">Transmembrane</keyword>
<dbReference type="RefSeq" id="WP_084630018.1">
    <property type="nucleotide sequence ID" value="NZ_FZPF01000013.1"/>
</dbReference>
<sequence length="114" mass="12131">MPVSRVILFLVSVAGWCVLVFGAWIAWRGAVLYENDAVLMGTGGGLALGGLLVIALTIGAFAQVSAARDLAAMRARLEAREERRADAPPPRGEPALRSVEKPKAVPRVEPRLSL</sequence>
<reference evidence="3 4" key="1">
    <citation type="submission" date="2015-02" db="EMBL/GenBank/DDBJ databases">
        <title>Genome Sequence of Jannaschia aquimarina DSM28248, a member of the Roseobacter clade.</title>
        <authorList>
            <person name="Voget S."/>
            <person name="Daniel R."/>
        </authorList>
    </citation>
    <scope>NUCLEOTIDE SEQUENCE [LARGE SCALE GENOMIC DNA]</scope>
    <source>
        <strain evidence="3 4">GSW-M26</strain>
    </source>
</reference>
<gene>
    <name evidence="3" type="ORF">jaqu_35930</name>
</gene>
<dbReference type="PATRIC" id="fig|935700.4.peg.3704"/>
<feature type="region of interest" description="Disordered" evidence="1">
    <location>
        <begin position="80"/>
        <end position="114"/>
    </location>
</feature>
<keyword evidence="4" id="KW-1185">Reference proteome</keyword>
<dbReference type="Proteomes" id="UP000032232">
    <property type="component" value="Unassembled WGS sequence"/>
</dbReference>
<evidence type="ECO:0000313" key="4">
    <source>
        <dbReference type="Proteomes" id="UP000032232"/>
    </source>
</evidence>
<protein>
    <submittedName>
        <fullName evidence="3">Uncharacterized protein</fullName>
    </submittedName>
</protein>
<evidence type="ECO:0000256" key="1">
    <source>
        <dbReference type="SAM" id="MobiDB-lite"/>
    </source>
</evidence>
<keyword evidence="2" id="KW-0472">Membrane</keyword>
<comment type="caution">
    <text evidence="3">The sequence shown here is derived from an EMBL/GenBank/DDBJ whole genome shotgun (WGS) entry which is preliminary data.</text>
</comment>
<dbReference type="EMBL" id="JYFE01000068">
    <property type="protein sequence ID" value="KIT14651.1"/>
    <property type="molecule type" value="Genomic_DNA"/>
</dbReference>
<organism evidence="3 4">
    <name type="scientific">Jannaschia aquimarina</name>
    <dbReference type="NCBI Taxonomy" id="935700"/>
    <lineage>
        <taxon>Bacteria</taxon>
        <taxon>Pseudomonadati</taxon>
        <taxon>Pseudomonadota</taxon>
        <taxon>Alphaproteobacteria</taxon>
        <taxon>Rhodobacterales</taxon>
        <taxon>Roseobacteraceae</taxon>
        <taxon>Jannaschia</taxon>
    </lineage>
</organism>
<evidence type="ECO:0000256" key="2">
    <source>
        <dbReference type="SAM" id="Phobius"/>
    </source>
</evidence>
<keyword evidence="2" id="KW-1133">Transmembrane helix</keyword>
<evidence type="ECO:0000313" key="3">
    <source>
        <dbReference type="EMBL" id="KIT14651.1"/>
    </source>
</evidence>
<proteinExistence type="predicted"/>
<name>A0A0D1ECJ3_9RHOB</name>
<dbReference type="OrthoDB" id="7659427at2"/>
<feature type="compositionally biased region" description="Basic and acidic residues" evidence="1">
    <location>
        <begin position="98"/>
        <end position="114"/>
    </location>
</feature>
<accession>A0A0D1ECJ3</accession>
<feature type="transmembrane region" description="Helical" evidence="2">
    <location>
        <begin position="47"/>
        <end position="67"/>
    </location>
</feature>
<feature type="transmembrane region" description="Helical" evidence="2">
    <location>
        <begin position="7"/>
        <end position="27"/>
    </location>
</feature>